<organism evidence="1 2">
    <name type="scientific">Pistacia integerrima</name>
    <dbReference type="NCBI Taxonomy" id="434235"/>
    <lineage>
        <taxon>Eukaryota</taxon>
        <taxon>Viridiplantae</taxon>
        <taxon>Streptophyta</taxon>
        <taxon>Embryophyta</taxon>
        <taxon>Tracheophyta</taxon>
        <taxon>Spermatophyta</taxon>
        <taxon>Magnoliopsida</taxon>
        <taxon>eudicotyledons</taxon>
        <taxon>Gunneridae</taxon>
        <taxon>Pentapetalae</taxon>
        <taxon>rosids</taxon>
        <taxon>malvids</taxon>
        <taxon>Sapindales</taxon>
        <taxon>Anacardiaceae</taxon>
        <taxon>Pistacia</taxon>
    </lineage>
</organism>
<name>A0ACC0WYF7_9ROSI</name>
<evidence type="ECO:0000313" key="1">
    <source>
        <dbReference type="EMBL" id="KAJ0007292.1"/>
    </source>
</evidence>
<keyword evidence="2" id="KW-1185">Reference proteome</keyword>
<sequence>MRESGAAVRVRGSGGQRGPGAGGGREWLLRFFSFL</sequence>
<proteinExistence type="predicted"/>
<reference evidence="2" key="1">
    <citation type="journal article" date="2023" name="G3 (Bethesda)">
        <title>Genome assembly and association tests identify interacting loci associated with vigor, precocity, and sex in interspecific pistachio rootstocks.</title>
        <authorList>
            <person name="Palmer W."/>
            <person name="Jacygrad E."/>
            <person name="Sagayaradj S."/>
            <person name="Cavanaugh K."/>
            <person name="Han R."/>
            <person name="Bertier L."/>
            <person name="Beede B."/>
            <person name="Kafkas S."/>
            <person name="Golino D."/>
            <person name="Preece J."/>
            <person name="Michelmore R."/>
        </authorList>
    </citation>
    <scope>NUCLEOTIDE SEQUENCE [LARGE SCALE GENOMIC DNA]</scope>
</reference>
<comment type="caution">
    <text evidence="1">The sequence shown here is derived from an EMBL/GenBank/DDBJ whole genome shotgun (WGS) entry which is preliminary data.</text>
</comment>
<gene>
    <name evidence="1" type="ORF">Pint_29337</name>
</gene>
<dbReference type="EMBL" id="CM047750">
    <property type="protein sequence ID" value="KAJ0007292.1"/>
    <property type="molecule type" value="Genomic_DNA"/>
</dbReference>
<dbReference type="Proteomes" id="UP001163603">
    <property type="component" value="Chromosome 15"/>
</dbReference>
<evidence type="ECO:0000313" key="2">
    <source>
        <dbReference type="Proteomes" id="UP001163603"/>
    </source>
</evidence>
<accession>A0ACC0WYF7</accession>
<protein>
    <submittedName>
        <fullName evidence="1">Uncharacterized protein</fullName>
    </submittedName>
</protein>